<dbReference type="Proteomes" id="UP000248863">
    <property type="component" value="Unassembled WGS sequence"/>
</dbReference>
<dbReference type="EMBL" id="NPEU01000129">
    <property type="protein sequence ID" value="RAI38372.1"/>
    <property type="molecule type" value="Genomic_DNA"/>
</dbReference>
<feature type="region of interest" description="Disordered" evidence="1">
    <location>
        <begin position="133"/>
        <end position="172"/>
    </location>
</feature>
<evidence type="ECO:0000313" key="3">
    <source>
        <dbReference type="Proteomes" id="UP000248863"/>
    </source>
</evidence>
<feature type="compositionally biased region" description="Pro residues" evidence="1">
    <location>
        <begin position="135"/>
        <end position="155"/>
    </location>
</feature>
<proteinExistence type="predicted"/>
<gene>
    <name evidence="2" type="ORF">CH338_12875</name>
</gene>
<name>A0A327KM62_9BRAD</name>
<dbReference type="OrthoDB" id="9148007at2"/>
<dbReference type="RefSeq" id="WP_111357574.1">
    <property type="nucleotide sequence ID" value="NZ_NHSK01000119.1"/>
</dbReference>
<accession>A0A327KM62</accession>
<evidence type="ECO:0000256" key="1">
    <source>
        <dbReference type="SAM" id="MobiDB-lite"/>
    </source>
</evidence>
<organism evidence="2 3">
    <name type="scientific">Rhodoplanes elegans</name>
    <dbReference type="NCBI Taxonomy" id="29408"/>
    <lineage>
        <taxon>Bacteria</taxon>
        <taxon>Pseudomonadati</taxon>
        <taxon>Pseudomonadota</taxon>
        <taxon>Alphaproteobacteria</taxon>
        <taxon>Hyphomicrobiales</taxon>
        <taxon>Nitrobacteraceae</taxon>
        <taxon>Rhodoplanes</taxon>
    </lineage>
</organism>
<reference evidence="2 3" key="1">
    <citation type="submission" date="2017-07" db="EMBL/GenBank/DDBJ databases">
        <title>Draft Genome Sequences of Select Purple Nonsulfur Bacteria.</title>
        <authorList>
            <person name="Lasarre B."/>
            <person name="Mckinlay J.B."/>
        </authorList>
    </citation>
    <scope>NUCLEOTIDE SEQUENCE [LARGE SCALE GENOMIC DNA]</scope>
    <source>
        <strain evidence="2 3">DSM 11907</strain>
    </source>
</reference>
<dbReference type="AlphaFoldDB" id="A0A327KM62"/>
<protein>
    <submittedName>
        <fullName evidence="2">Uncharacterized protein</fullName>
    </submittedName>
</protein>
<keyword evidence="3" id="KW-1185">Reference proteome</keyword>
<evidence type="ECO:0000313" key="2">
    <source>
        <dbReference type="EMBL" id="RAI38372.1"/>
    </source>
</evidence>
<sequence length="172" mass="19029">MGLLTDGLVFEFYADSDEPNMMDEKAFLTVNLRDIAKGRLDESVADGLKSLQKGQFDPENIGAEAKRKLVFQKFLQEISLLAEKPSADFTRMLLRTVGIQHVRDKALPDFQELVGSAFREFVNVKILQRLDLTKVPPPPAPAPDLLPTDPTPEPSPSQTEPRSLQATLGILG</sequence>
<comment type="caution">
    <text evidence="2">The sequence shown here is derived from an EMBL/GenBank/DDBJ whole genome shotgun (WGS) entry which is preliminary data.</text>
</comment>